<sequence>MAIKEKSVEEIKAEIKLKKGSDKRKLIGLAKVAGGCLILRAILYIVSPQLTGLLTSALWFPLGILILAFPFYAFEKLLDRIKPD</sequence>
<dbReference type="GeneID" id="99985288"/>
<dbReference type="EMBL" id="FOIR01000001">
    <property type="protein sequence ID" value="SEV89526.1"/>
    <property type="molecule type" value="Genomic_DNA"/>
</dbReference>
<dbReference type="RefSeq" id="WP_090256835.1">
    <property type="nucleotide sequence ID" value="NZ_FOIR01000001.1"/>
</dbReference>
<dbReference type="Proteomes" id="UP000199437">
    <property type="component" value="Unassembled WGS sequence"/>
</dbReference>
<accession>A0A1I0MNT4</accession>
<evidence type="ECO:0000313" key="2">
    <source>
        <dbReference type="EMBL" id="SEV89526.1"/>
    </source>
</evidence>
<evidence type="ECO:0000256" key="1">
    <source>
        <dbReference type="SAM" id="Phobius"/>
    </source>
</evidence>
<keyword evidence="3" id="KW-1185">Reference proteome</keyword>
<keyword evidence="1" id="KW-0472">Membrane</keyword>
<organism evidence="2 3">
    <name type="scientific">Roseivirga pacifica</name>
    <dbReference type="NCBI Taxonomy" id="1267423"/>
    <lineage>
        <taxon>Bacteria</taxon>
        <taxon>Pseudomonadati</taxon>
        <taxon>Bacteroidota</taxon>
        <taxon>Cytophagia</taxon>
        <taxon>Cytophagales</taxon>
        <taxon>Roseivirgaceae</taxon>
        <taxon>Roseivirga</taxon>
    </lineage>
</organism>
<protein>
    <submittedName>
        <fullName evidence="2">Uncharacterized protein</fullName>
    </submittedName>
</protein>
<gene>
    <name evidence="2" type="ORF">SAMN05216290_0529</name>
</gene>
<proteinExistence type="predicted"/>
<dbReference type="AlphaFoldDB" id="A0A1I0MNT4"/>
<feature type="transmembrane region" description="Helical" evidence="1">
    <location>
        <begin position="52"/>
        <end position="74"/>
    </location>
</feature>
<name>A0A1I0MNT4_9BACT</name>
<feature type="transmembrane region" description="Helical" evidence="1">
    <location>
        <begin position="26"/>
        <end position="46"/>
    </location>
</feature>
<evidence type="ECO:0000313" key="3">
    <source>
        <dbReference type="Proteomes" id="UP000199437"/>
    </source>
</evidence>
<reference evidence="3" key="1">
    <citation type="submission" date="2016-10" db="EMBL/GenBank/DDBJ databases">
        <authorList>
            <person name="Varghese N."/>
            <person name="Submissions S."/>
        </authorList>
    </citation>
    <scope>NUCLEOTIDE SEQUENCE [LARGE SCALE GENOMIC DNA]</scope>
    <source>
        <strain evidence="3">CGMCC 1.12402</strain>
    </source>
</reference>
<keyword evidence="1" id="KW-0812">Transmembrane</keyword>
<keyword evidence="1" id="KW-1133">Transmembrane helix</keyword>